<dbReference type="EMBL" id="VGJJ01000023">
    <property type="protein sequence ID" value="MBM3282331.1"/>
    <property type="molecule type" value="Genomic_DNA"/>
</dbReference>
<evidence type="ECO:0000256" key="1">
    <source>
        <dbReference type="SAM" id="MobiDB-lite"/>
    </source>
</evidence>
<organism evidence="2 3">
    <name type="scientific">Candidatus Iainarchaeum sp</name>
    <dbReference type="NCBI Taxonomy" id="3101447"/>
    <lineage>
        <taxon>Archaea</taxon>
        <taxon>Candidatus Iainarchaeota</taxon>
        <taxon>Candidatus Iainarchaeia</taxon>
        <taxon>Candidatus Iainarchaeales</taxon>
        <taxon>Candidatus Iainarchaeaceae</taxon>
        <taxon>Candidatus Iainarchaeum</taxon>
    </lineage>
</organism>
<name>A0A8T4C7C9_9ARCH</name>
<reference evidence="2" key="1">
    <citation type="submission" date="2019-03" db="EMBL/GenBank/DDBJ databases">
        <title>Lake Tanganyika Metagenome-Assembled Genomes (MAGs).</title>
        <authorList>
            <person name="Tran P."/>
        </authorList>
    </citation>
    <scope>NUCLEOTIDE SEQUENCE</scope>
    <source>
        <strain evidence="2">M_DeepCast_50m_m2_156</strain>
    </source>
</reference>
<dbReference type="AlphaFoldDB" id="A0A8T4C7C9"/>
<dbReference type="PROSITE" id="PS51257">
    <property type="entry name" value="PROKAR_LIPOPROTEIN"/>
    <property type="match status" value="1"/>
</dbReference>
<evidence type="ECO:0000313" key="2">
    <source>
        <dbReference type="EMBL" id="MBM3282331.1"/>
    </source>
</evidence>
<feature type="region of interest" description="Disordered" evidence="1">
    <location>
        <begin position="253"/>
        <end position="297"/>
    </location>
</feature>
<proteinExistence type="predicted"/>
<comment type="caution">
    <text evidence="2">The sequence shown here is derived from an EMBL/GenBank/DDBJ whole genome shotgun (WGS) entry which is preliminary data.</text>
</comment>
<gene>
    <name evidence="2" type="ORF">FJY86_03255</name>
</gene>
<dbReference type="Proteomes" id="UP000774699">
    <property type="component" value="Unassembled WGS sequence"/>
</dbReference>
<sequence>MVVRKVFHAGRWVRAGLLLMGAVSCASVDKGGPGERVPWMVSRAGVPTRTGTSLTLLGLDVVHQEGTNKAMVVPSVVGWSETGWKGVGLNWIASADVNNEQTQFLAAGIAKELFEGKATVGVRGFSTPWGGENALLAAKLNLPSATKFYYSVDPEIGPPSQQTALRHTFDWKGRVLDLVVRGDTDHWNVSLGAEYAWGRNAFALARDIENRVTQARYTRGLGDGVAQLSVFGGKTDHGGKHVGIGLQIALDSVTRKRRPRRPSGGGKKIFPHSIASQRLTAGRSSRVARRKPVVRRR</sequence>
<protein>
    <submittedName>
        <fullName evidence="2">Uncharacterized protein</fullName>
    </submittedName>
</protein>
<evidence type="ECO:0000313" key="3">
    <source>
        <dbReference type="Proteomes" id="UP000774699"/>
    </source>
</evidence>
<feature type="compositionally biased region" description="Basic residues" evidence="1">
    <location>
        <begin position="286"/>
        <end position="297"/>
    </location>
</feature>
<accession>A0A8T4C7C9</accession>